<feature type="coiled-coil region" evidence="6">
    <location>
        <begin position="92"/>
        <end position="185"/>
    </location>
</feature>
<comment type="subcellular location">
    <subcellularLocation>
        <location evidence="1">Membrane</location>
        <topology evidence="1">Single-pass membrane protein</topology>
    </subcellularLocation>
</comment>
<keyword evidence="6" id="KW-0175">Coiled coil</keyword>
<evidence type="ECO:0000313" key="11">
    <source>
        <dbReference type="Proteomes" id="UP000494216"/>
    </source>
</evidence>
<evidence type="ECO:0000256" key="2">
    <source>
        <dbReference type="ARBA" id="ARBA00022692"/>
    </source>
</evidence>
<accession>A0A8S0XTX5</accession>
<feature type="signal peptide" evidence="8">
    <location>
        <begin position="1"/>
        <end position="20"/>
    </location>
</feature>
<dbReference type="RefSeq" id="WP_174626916.1">
    <property type="nucleotide sequence ID" value="NZ_CADCXN010000091.1"/>
</dbReference>
<dbReference type="Proteomes" id="UP000494216">
    <property type="component" value="Unassembled WGS sequence"/>
</dbReference>
<feature type="transmembrane region" description="Helical" evidence="7">
    <location>
        <begin position="190"/>
        <end position="208"/>
    </location>
</feature>
<proteinExistence type="predicted"/>
<dbReference type="Gene3D" id="2.30.30.40">
    <property type="entry name" value="SH3 Domains"/>
    <property type="match status" value="1"/>
</dbReference>
<dbReference type="InterPro" id="IPR003646">
    <property type="entry name" value="SH3-like_bac-type"/>
</dbReference>
<evidence type="ECO:0000256" key="6">
    <source>
        <dbReference type="SAM" id="Coils"/>
    </source>
</evidence>
<dbReference type="Pfam" id="PF08239">
    <property type="entry name" value="SH3_3"/>
    <property type="match status" value="1"/>
</dbReference>
<dbReference type="SMART" id="SM00287">
    <property type="entry name" value="SH3b"/>
    <property type="match status" value="1"/>
</dbReference>
<comment type="caution">
    <text evidence="10">The sequence shown here is derived from an EMBL/GenBank/DDBJ whole genome shotgun (WGS) entry which is preliminary data.</text>
</comment>
<evidence type="ECO:0000259" key="9">
    <source>
        <dbReference type="PROSITE" id="PS51781"/>
    </source>
</evidence>
<dbReference type="GO" id="GO:0016020">
    <property type="term" value="C:membrane"/>
    <property type="evidence" value="ECO:0007669"/>
    <property type="project" value="UniProtKB-SubCell"/>
</dbReference>
<feature type="chain" id="PRO_5035834707" evidence="8">
    <location>
        <begin position="21"/>
        <end position="223"/>
    </location>
</feature>
<keyword evidence="11" id="KW-1185">Reference proteome</keyword>
<dbReference type="AlphaFoldDB" id="A0A8S0XTX5"/>
<evidence type="ECO:0000256" key="5">
    <source>
        <dbReference type="ARBA" id="ARBA00023136"/>
    </source>
</evidence>
<feature type="domain" description="SH3b" evidence="9">
    <location>
        <begin position="20"/>
        <end position="86"/>
    </location>
</feature>
<organism evidence="10 11">
    <name type="scientific">Candidatus Methylobacter favarea</name>
    <dbReference type="NCBI Taxonomy" id="2707345"/>
    <lineage>
        <taxon>Bacteria</taxon>
        <taxon>Pseudomonadati</taxon>
        <taxon>Pseudomonadota</taxon>
        <taxon>Gammaproteobacteria</taxon>
        <taxon>Methylococcales</taxon>
        <taxon>Methylococcaceae</taxon>
        <taxon>Methylobacter</taxon>
    </lineage>
</organism>
<dbReference type="PROSITE" id="PS51781">
    <property type="entry name" value="SH3B"/>
    <property type="match status" value="1"/>
</dbReference>
<evidence type="ECO:0000256" key="3">
    <source>
        <dbReference type="ARBA" id="ARBA00022729"/>
    </source>
</evidence>
<evidence type="ECO:0000256" key="4">
    <source>
        <dbReference type="ARBA" id="ARBA00022989"/>
    </source>
</evidence>
<protein>
    <submittedName>
        <fullName evidence="10">SH3 domain protein</fullName>
    </submittedName>
</protein>
<evidence type="ECO:0000256" key="7">
    <source>
        <dbReference type="SAM" id="Phobius"/>
    </source>
</evidence>
<keyword evidence="2 7" id="KW-0812">Transmembrane</keyword>
<dbReference type="EMBL" id="CADCXN010000091">
    <property type="protein sequence ID" value="CAA9892118.1"/>
    <property type="molecule type" value="Genomic_DNA"/>
</dbReference>
<gene>
    <name evidence="10" type="ORF">METHB2_60010</name>
</gene>
<reference evidence="10 11" key="1">
    <citation type="submission" date="2020-02" db="EMBL/GenBank/DDBJ databases">
        <authorList>
            <person name="Hogendoorn C."/>
        </authorList>
    </citation>
    <scope>NUCLEOTIDE SEQUENCE [LARGE SCALE GENOMIC DNA]</scope>
    <source>
        <strain evidence="10">METHB21</strain>
    </source>
</reference>
<dbReference type="NCBIfam" id="TIGR04211">
    <property type="entry name" value="SH3_and_anchor"/>
    <property type="match status" value="1"/>
</dbReference>
<name>A0A8S0XTX5_9GAMM</name>
<dbReference type="InterPro" id="IPR016476">
    <property type="entry name" value="SH3_dom_pro"/>
</dbReference>
<evidence type="ECO:0000256" key="8">
    <source>
        <dbReference type="SAM" id="SignalP"/>
    </source>
</evidence>
<evidence type="ECO:0000313" key="10">
    <source>
        <dbReference type="EMBL" id="CAA9892118.1"/>
    </source>
</evidence>
<keyword evidence="4 7" id="KW-1133">Transmembrane helix</keyword>
<keyword evidence="5 7" id="KW-0472">Membrane</keyword>
<keyword evidence="3 8" id="KW-0732">Signal</keyword>
<sequence length="223" mass="25015">MKKILISLYVLLVVFASAQAETVYVTDSLNLSLRSEPSNQSKVVKLLPTGTPLTVISENKKTGFTHVRLENGIEGYMPTRNTIKEPPSRFQLETTNKTLASLQTENASLKADIAKLRDSITPGTSIEKSLAAERDQLSRELSELKKSAANTLQLKNERDELQERVVNVERDLQQFKLENQALKDSSKQDWFLYGGVLSLAGVLFGFILPKIGWRRKNSGWDSF</sequence>
<evidence type="ECO:0000256" key="1">
    <source>
        <dbReference type="ARBA" id="ARBA00004167"/>
    </source>
</evidence>